<evidence type="ECO:0000313" key="6">
    <source>
        <dbReference type="Proteomes" id="UP001215280"/>
    </source>
</evidence>
<name>A0AAD7MWX1_9AGAR</name>
<dbReference type="GO" id="GO:0003735">
    <property type="term" value="F:structural constituent of ribosome"/>
    <property type="evidence" value="ECO:0007669"/>
    <property type="project" value="InterPro"/>
</dbReference>
<organism evidence="5 6">
    <name type="scientific">Mycena maculata</name>
    <dbReference type="NCBI Taxonomy" id="230809"/>
    <lineage>
        <taxon>Eukaryota</taxon>
        <taxon>Fungi</taxon>
        <taxon>Dikarya</taxon>
        <taxon>Basidiomycota</taxon>
        <taxon>Agaricomycotina</taxon>
        <taxon>Agaricomycetes</taxon>
        <taxon>Agaricomycetidae</taxon>
        <taxon>Agaricales</taxon>
        <taxon>Marasmiineae</taxon>
        <taxon>Mycenaceae</taxon>
        <taxon>Mycena</taxon>
    </lineage>
</organism>
<dbReference type="Gene3D" id="1.10.1650.10">
    <property type="match status" value="1"/>
</dbReference>
<comment type="caution">
    <text evidence="5">The sequence shown here is derived from an EMBL/GenBank/DDBJ whole genome shotgun (WGS) entry which is preliminary data.</text>
</comment>
<feature type="domain" description="Large ribosomal subunit protein eL19" evidence="4">
    <location>
        <begin position="9"/>
        <end position="135"/>
    </location>
</feature>
<dbReference type="SUPFAM" id="SSF48140">
    <property type="entry name" value="Ribosomal protein L19 (L19e)"/>
    <property type="match status" value="1"/>
</dbReference>
<protein>
    <submittedName>
        <fullName evidence="5">Ribosomal protein L19/L19e domain-containing protein</fullName>
    </submittedName>
</protein>
<proteinExistence type="inferred from homology"/>
<dbReference type="GO" id="GO:0006412">
    <property type="term" value="P:translation"/>
    <property type="evidence" value="ECO:0007669"/>
    <property type="project" value="InterPro"/>
</dbReference>
<sequence>MTRQNKETHLRSWADVVCKIWLNPTEQSEIGNANSRAHIKKLTKEGDIIVKPTTVHSRARTRALPAAKRKGRHWHADTGTNKVCMPTKRVLRRLLRKYREAGKINKHLYVAHFSFPSEVEKSCTRVLTDQMEARRVKNKVHRRTARVQEKRTGFLAIEVSSVKE</sequence>
<dbReference type="Gene3D" id="1.10.1200.240">
    <property type="match status" value="1"/>
</dbReference>
<dbReference type="InterPro" id="IPR039547">
    <property type="entry name" value="Ribosomal_eL19"/>
</dbReference>
<reference evidence="5" key="1">
    <citation type="submission" date="2023-03" db="EMBL/GenBank/DDBJ databases">
        <title>Massive genome expansion in bonnet fungi (Mycena s.s.) driven by repeated elements and novel gene families across ecological guilds.</title>
        <authorList>
            <consortium name="Lawrence Berkeley National Laboratory"/>
            <person name="Harder C.B."/>
            <person name="Miyauchi S."/>
            <person name="Viragh M."/>
            <person name="Kuo A."/>
            <person name="Thoen E."/>
            <person name="Andreopoulos B."/>
            <person name="Lu D."/>
            <person name="Skrede I."/>
            <person name="Drula E."/>
            <person name="Henrissat B."/>
            <person name="Morin E."/>
            <person name="Kohler A."/>
            <person name="Barry K."/>
            <person name="LaButti K."/>
            <person name="Morin E."/>
            <person name="Salamov A."/>
            <person name="Lipzen A."/>
            <person name="Mereny Z."/>
            <person name="Hegedus B."/>
            <person name="Baldrian P."/>
            <person name="Stursova M."/>
            <person name="Weitz H."/>
            <person name="Taylor A."/>
            <person name="Grigoriev I.V."/>
            <person name="Nagy L.G."/>
            <person name="Martin F."/>
            <person name="Kauserud H."/>
        </authorList>
    </citation>
    <scope>NUCLEOTIDE SEQUENCE</scope>
    <source>
        <strain evidence="5">CBHHK188m</strain>
    </source>
</reference>
<keyword evidence="6" id="KW-1185">Reference proteome</keyword>
<dbReference type="GO" id="GO:0003723">
    <property type="term" value="F:RNA binding"/>
    <property type="evidence" value="ECO:0007669"/>
    <property type="project" value="InterPro"/>
</dbReference>
<dbReference type="Pfam" id="PF01280">
    <property type="entry name" value="Ribosomal_L19e"/>
    <property type="match status" value="1"/>
</dbReference>
<dbReference type="InterPro" id="IPR035970">
    <property type="entry name" value="60S_ribosomal_eL19_sf"/>
</dbReference>
<dbReference type="InterPro" id="IPR000196">
    <property type="entry name" value="Ribosomal_eL19_dom"/>
</dbReference>
<keyword evidence="2 5" id="KW-0689">Ribosomal protein</keyword>
<evidence type="ECO:0000256" key="3">
    <source>
        <dbReference type="ARBA" id="ARBA00023274"/>
    </source>
</evidence>
<evidence type="ECO:0000259" key="4">
    <source>
        <dbReference type="SMART" id="SM01416"/>
    </source>
</evidence>
<dbReference type="Pfam" id="PF25476">
    <property type="entry name" value="Ribosomal_L19e_C"/>
    <property type="match status" value="1"/>
</dbReference>
<dbReference type="SMART" id="SM01416">
    <property type="entry name" value="Ribosomal_L19e"/>
    <property type="match status" value="1"/>
</dbReference>
<evidence type="ECO:0000256" key="2">
    <source>
        <dbReference type="ARBA" id="ARBA00022980"/>
    </source>
</evidence>
<evidence type="ECO:0000313" key="5">
    <source>
        <dbReference type="EMBL" id="KAJ7735663.1"/>
    </source>
</evidence>
<dbReference type="GO" id="GO:0022625">
    <property type="term" value="C:cytosolic large ribosomal subunit"/>
    <property type="evidence" value="ECO:0007669"/>
    <property type="project" value="InterPro"/>
</dbReference>
<dbReference type="EMBL" id="JARJLG010000153">
    <property type="protein sequence ID" value="KAJ7735663.1"/>
    <property type="molecule type" value="Genomic_DNA"/>
</dbReference>
<evidence type="ECO:0000256" key="1">
    <source>
        <dbReference type="ARBA" id="ARBA00011082"/>
    </source>
</evidence>
<dbReference type="InterPro" id="IPR015972">
    <property type="entry name" value="Ribosomal_eL19_dom1"/>
</dbReference>
<dbReference type="InterPro" id="IPR057259">
    <property type="entry name" value="Ribosomal_L19e"/>
</dbReference>
<keyword evidence="3" id="KW-0687">Ribonucleoprotein</keyword>
<dbReference type="AlphaFoldDB" id="A0AAD7MWX1"/>
<dbReference type="PANTHER" id="PTHR10722">
    <property type="entry name" value="60S RIBOSOMAL PROTEIN L19"/>
    <property type="match status" value="1"/>
</dbReference>
<comment type="similarity">
    <text evidence="1">Belongs to the eukaryotic ribosomal protein eL19 family.</text>
</comment>
<dbReference type="InterPro" id="IPR057260">
    <property type="entry name" value="Ribosomal_L19e_C"/>
</dbReference>
<gene>
    <name evidence="5" type="ORF">DFH07DRAFT_870743</name>
</gene>
<accession>A0AAD7MWX1</accession>
<dbReference type="Proteomes" id="UP001215280">
    <property type="component" value="Unassembled WGS sequence"/>
</dbReference>